<evidence type="ECO:0000256" key="1">
    <source>
        <dbReference type="SAM" id="SignalP"/>
    </source>
</evidence>
<feature type="chain" id="PRO_5012850759" evidence="1">
    <location>
        <begin position="30"/>
        <end position="111"/>
    </location>
</feature>
<gene>
    <name evidence="2" type="ORF">RUA8715_00356</name>
</gene>
<dbReference type="AlphaFoldDB" id="A0A238JUG4"/>
<organism evidence="2 3">
    <name type="scientific">Ruegeria arenilitoris</name>
    <dbReference type="NCBI Taxonomy" id="1173585"/>
    <lineage>
        <taxon>Bacteria</taxon>
        <taxon>Pseudomonadati</taxon>
        <taxon>Pseudomonadota</taxon>
        <taxon>Alphaproteobacteria</taxon>
        <taxon>Rhodobacterales</taxon>
        <taxon>Roseobacteraceae</taxon>
        <taxon>Ruegeria</taxon>
    </lineage>
</organism>
<sequence>MMLRISNRIGFCRQVAFLALLVAGSAVHAAGDQKRHPVNCSTAEGDLRAIAAEKKHAEDQQAESVVAITPAGALLGLISGTEQKRLQMLSGDYVKKLDDRAAEIKAQCNVN</sequence>
<feature type="signal peptide" evidence="1">
    <location>
        <begin position="1"/>
        <end position="29"/>
    </location>
</feature>
<evidence type="ECO:0000313" key="3">
    <source>
        <dbReference type="Proteomes" id="UP000202485"/>
    </source>
</evidence>
<keyword evidence="1" id="KW-0732">Signal</keyword>
<reference evidence="3" key="1">
    <citation type="submission" date="2017-05" db="EMBL/GenBank/DDBJ databases">
        <authorList>
            <person name="Rodrigo-Torres L."/>
            <person name="Arahal R. D."/>
            <person name="Lucena T."/>
        </authorList>
    </citation>
    <scope>NUCLEOTIDE SEQUENCE [LARGE SCALE GENOMIC DNA]</scope>
    <source>
        <strain evidence="3">CECT 8715</strain>
    </source>
</reference>
<accession>A0A238JUG4</accession>
<dbReference type="Proteomes" id="UP000202485">
    <property type="component" value="Unassembled WGS sequence"/>
</dbReference>
<dbReference type="EMBL" id="FXYG01000001">
    <property type="protein sequence ID" value="SMX34215.1"/>
    <property type="molecule type" value="Genomic_DNA"/>
</dbReference>
<keyword evidence="3" id="KW-1185">Reference proteome</keyword>
<name>A0A238JUG4_9RHOB</name>
<evidence type="ECO:0000313" key="2">
    <source>
        <dbReference type="EMBL" id="SMX34215.1"/>
    </source>
</evidence>
<protein>
    <submittedName>
        <fullName evidence="2">Uncharacterized protein</fullName>
    </submittedName>
</protein>
<dbReference type="RefSeq" id="WP_377180173.1">
    <property type="nucleotide sequence ID" value="NZ_JBHTJJ010000001.1"/>
</dbReference>
<proteinExistence type="predicted"/>